<dbReference type="Pfam" id="PF18517">
    <property type="entry name" value="LZ3wCH"/>
    <property type="match status" value="1"/>
</dbReference>
<dbReference type="GeneID" id="14918977"/>
<accession>L8GZ24</accession>
<protein>
    <submittedName>
        <fullName evidence="9">Meiotic nuclear division protein, putative</fullName>
    </submittedName>
</protein>
<dbReference type="InterPro" id="IPR005647">
    <property type="entry name" value="Mnd1"/>
</dbReference>
<dbReference type="OrthoDB" id="273345at2759"/>
<reference evidence="9" key="1">
    <citation type="journal article" date="2013" name="Genome Biol.">
        <title>Genome of Acanthamoeba castellanii highlights extensive lateral gene transfer and early evolution of tyrosine kinase signaling.</title>
        <authorList>
            <person name="Clarke M."/>
            <person name="Lohan A.J."/>
            <person name="Liu B."/>
            <person name="Lagkouvardos I."/>
            <person name="Roy S."/>
            <person name="Zafar N."/>
            <person name="Bertelli C."/>
            <person name="Schilde C."/>
            <person name="Kianianmomeni A."/>
            <person name="Burglin T.R."/>
            <person name="Frech C."/>
            <person name="Turcotte B."/>
            <person name="Kopec K.O."/>
            <person name="Synnott J.M."/>
            <person name="Choo C."/>
            <person name="Paponov I."/>
            <person name="Finkler A."/>
            <person name="Soon Heng Tan C."/>
            <person name="Hutchins A.P."/>
            <person name="Weinmeier T."/>
            <person name="Rattei T."/>
            <person name="Chu J.S."/>
            <person name="Gimenez G."/>
            <person name="Irimia M."/>
            <person name="Rigden D.J."/>
            <person name="Fitzpatrick D.A."/>
            <person name="Lorenzo-Morales J."/>
            <person name="Bateman A."/>
            <person name="Chiu C.H."/>
            <person name="Tang P."/>
            <person name="Hegemann P."/>
            <person name="Fromm H."/>
            <person name="Raoult D."/>
            <person name="Greub G."/>
            <person name="Miranda-Saavedra D."/>
            <person name="Chen N."/>
            <person name="Nash P."/>
            <person name="Ginger M.L."/>
            <person name="Horn M."/>
            <person name="Schaap P."/>
            <person name="Caler L."/>
            <person name="Loftus B."/>
        </authorList>
    </citation>
    <scope>NUCLEOTIDE SEQUENCE [LARGE SCALE GENOMIC DNA]</scope>
    <source>
        <strain evidence="9">Neff</strain>
    </source>
</reference>
<dbReference type="VEuPathDB" id="AmoebaDB:ACA1_369830"/>
<dbReference type="Proteomes" id="UP000011083">
    <property type="component" value="Unassembled WGS sequence"/>
</dbReference>
<dbReference type="SMR" id="L8GZ24"/>
<dbReference type="InterPro" id="IPR040453">
    <property type="entry name" value="Mnd1_HTH"/>
</dbReference>
<evidence type="ECO:0000256" key="3">
    <source>
        <dbReference type="ARBA" id="ARBA00023054"/>
    </source>
</evidence>
<comment type="function">
    <text evidence="5">Required for proper homologous chromosome pairing and efficient cross-over and intragenic recombination during meiosis.</text>
</comment>
<dbReference type="EMBL" id="KB007960">
    <property type="protein sequence ID" value="ELR18240.1"/>
    <property type="molecule type" value="Genomic_DNA"/>
</dbReference>
<evidence type="ECO:0000313" key="9">
    <source>
        <dbReference type="EMBL" id="ELR18240.1"/>
    </source>
</evidence>
<keyword evidence="3" id="KW-0175">Coiled coil</keyword>
<evidence type="ECO:0000256" key="5">
    <source>
        <dbReference type="PIRNR" id="PIRNR026991"/>
    </source>
</evidence>
<evidence type="ECO:0000256" key="6">
    <source>
        <dbReference type="SAM" id="MobiDB-lite"/>
    </source>
</evidence>
<sequence length="208" mass="24136">MAFHMIRASKKKGLSYEEKRKRLLDLLHERKDAFTLKELENLAKKEKGIVKDVAQGLVDDGDIMLDKVGTTNYYWSFPSQTLITKTNIINKLQEEVDVLKRKRDDLHSEESASTKGREESDERDAKLARLEEVKAKNAELKAELKKYIEFDPELIEDMESDIAEARDAANRWTDNILTLRKWCSEKFGIEEEAFNSSFSVPEDLDYVE</sequence>
<comment type="similarity">
    <text evidence="2 5">Belongs to the MND1 family.</text>
</comment>
<dbReference type="AlphaFoldDB" id="L8GZ24"/>
<comment type="subcellular location">
    <subcellularLocation>
        <location evidence="1 5">Nucleus</location>
    </subcellularLocation>
</comment>
<dbReference type="PIRSF" id="PIRSF026991">
    <property type="entry name" value="Mnd1"/>
    <property type="match status" value="1"/>
</dbReference>
<feature type="region of interest" description="Disordered" evidence="6">
    <location>
        <begin position="103"/>
        <end position="124"/>
    </location>
</feature>
<dbReference type="GO" id="GO:0003690">
    <property type="term" value="F:double-stranded DNA binding"/>
    <property type="evidence" value="ECO:0007669"/>
    <property type="project" value="InterPro"/>
</dbReference>
<dbReference type="Pfam" id="PF03962">
    <property type="entry name" value="Mnd1"/>
    <property type="match status" value="1"/>
</dbReference>
<keyword evidence="10" id="KW-1185">Reference proteome</keyword>
<dbReference type="OMA" id="VCYWAFP"/>
<organism evidence="9 10">
    <name type="scientific">Acanthamoeba castellanii (strain ATCC 30010 / Neff)</name>
    <dbReference type="NCBI Taxonomy" id="1257118"/>
    <lineage>
        <taxon>Eukaryota</taxon>
        <taxon>Amoebozoa</taxon>
        <taxon>Discosea</taxon>
        <taxon>Longamoebia</taxon>
        <taxon>Centramoebida</taxon>
        <taxon>Acanthamoebidae</taxon>
        <taxon>Acanthamoeba</taxon>
    </lineage>
</organism>
<evidence type="ECO:0000256" key="1">
    <source>
        <dbReference type="ARBA" id="ARBA00004123"/>
    </source>
</evidence>
<keyword evidence="4 5" id="KW-0539">Nucleus</keyword>
<gene>
    <name evidence="9" type="ORF">ACA1_369830</name>
</gene>
<dbReference type="InterPro" id="IPR040661">
    <property type="entry name" value="LZ3wCH"/>
</dbReference>
<feature type="domain" description="Mnd1 HTH" evidence="7">
    <location>
        <begin position="23"/>
        <end position="78"/>
    </location>
</feature>
<evidence type="ECO:0000259" key="8">
    <source>
        <dbReference type="Pfam" id="PF18517"/>
    </source>
</evidence>
<evidence type="ECO:0000256" key="4">
    <source>
        <dbReference type="ARBA" id="ARBA00023242"/>
    </source>
</evidence>
<dbReference type="GO" id="GO:0007131">
    <property type="term" value="P:reciprocal meiotic recombination"/>
    <property type="evidence" value="ECO:0007669"/>
    <property type="project" value="InterPro"/>
</dbReference>
<dbReference type="STRING" id="1257118.L8GZ24"/>
<evidence type="ECO:0000256" key="2">
    <source>
        <dbReference type="ARBA" id="ARBA00005981"/>
    </source>
</evidence>
<evidence type="ECO:0000313" key="10">
    <source>
        <dbReference type="Proteomes" id="UP000011083"/>
    </source>
</evidence>
<evidence type="ECO:0000259" key="7">
    <source>
        <dbReference type="Pfam" id="PF03962"/>
    </source>
</evidence>
<dbReference type="KEGG" id="acan:ACA1_369830"/>
<dbReference type="RefSeq" id="XP_004340260.1">
    <property type="nucleotide sequence ID" value="XM_004340212.1"/>
</dbReference>
<proteinExistence type="inferred from homology"/>
<dbReference type="GO" id="GO:0005634">
    <property type="term" value="C:nucleus"/>
    <property type="evidence" value="ECO:0007669"/>
    <property type="project" value="UniProtKB-SubCell"/>
</dbReference>
<name>L8GZ24_ACACF</name>
<feature type="domain" description="Leucine zipper with capping helix" evidence="8">
    <location>
        <begin position="153"/>
        <end position="207"/>
    </location>
</feature>